<keyword evidence="3" id="KW-0808">Transferase</keyword>
<dbReference type="FunFam" id="1.10.510.10:FF:000210">
    <property type="entry name" value="Non-specific serine/threonine protein kinase"/>
    <property type="match status" value="1"/>
</dbReference>
<dbReference type="Proteomes" id="UP000186698">
    <property type="component" value="Chromosome 8L"/>
</dbReference>
<dbReference type="GO" id="GO:0005524">
    <property type="term" value="F:ATP binding"/>
    <property type="evidence" value="ECO:0007669"/>
    <property type="project" value="UniProtKB-UniRule"/>
</dbReference>
<reference evidence="13" key="1">
    <citation type="submission" date="2025-08" db="UniProtKB">
        <authorList>
            <consortium name="RefSeq"/>
        </authorList>
    </citation>
    <scope>IDENTIFICATION</scope>
    <source>
        <strain evidence="13">J_2021</strain>
        <tissue evidence="13">Erythrocytes</tissue>
    </source>
</reference>
<feature type="domain" description="AGC-kinase C-terminal" evidence="11">
    <location>
        <begin position="351"/>
        <end position="412"/>
    </location>
</feature>
<dbReference type="SUPFAM" id="SSF56112">
    <property type="entry name" value="Protein kinase-like (PK-like)"/>
    <property type="match status" value="1"/>
</dbReference>
<evidence type="ECO:0000259" key="10">
    <source>
        <dbReference type="PROSITE" id="PS50011"/>
    </source>
</evidence>
<dbReference type="PANTHER" id="PTHR24351">
    <property type="entry name" value="RIBOSOMAL PROTEIN S6 KINASE"/>
    <property type="match status" value="1"/>
</dbReference>
<evidence type="ECO:0000313" key="13">
    <source>
        <dbReference type="RefSeq" id="XP_041428638.1"/>
    </source>
</evidence>
<name>A0A8J1LGF4_XENLA</name>
<evidence type="ECO:0000256" key="8">
    <source>
        <dbReference type="RuleBase" id="RU000304"/>
    </source>
</evidence>
<evidence type="ECO:0000256" key="9">
    <source>
        <dbReference type="SAM" id="MobiDB-lite"/>
    </source>
</evidence>
<dbReference type="OrthoDB" id="341578at2759"/>
<accession>A0A8J1LGF4</accession>
<feature type="compositionally biased region" description="Basic and acidic residues" evidence="9">
    <location>
        <begin position="22"/>
        <end position="34"/>
    </location>
</feature>
<dbReference type="InterPro" id="IPR017441">
    <property type="entry name" value="Protein_kinase_ATP_BS"/>
</dbReference>
<dbReference type="InterPro" id="IPR000961">
    <property type="entry name" value="AGC-kinase_C"/>
</dbReference>
<keyword evidence="4 7" id="KW-0547">Nucleotide-binding</keyword>
<sequence length="412" mass="47139">MKPKCFQKNDRGSGAWRKMKRSREDDKEKSDERRMSKKAKKSEKSFEKNKNMGEESRKEIKEQEEKKKFQQKRSRSPESSTGEGSSRKKRPCVPATRPASINIDCFRFHSELGRGAFAKVMMATWTSRKQRVAMKVSEKTPETEMEVRVLKVAKGSPFLCHAYGAFQSKNHAYIILEYIRGGTLMAAMRKTGQLKEDTIAFYAAEMICGLQFLHSNGIIHLDLKPANILLDGESHIKIADFGLAMDNMVGNNTTTGLVGTFRYMAPEVIQGEEYDAAADWWSLGIIIYQMATSTFPFCTTNGKHLSALKDEPFYPSWLSKELVDLLQALLKKDQHLRLGTTRNIRKHPFFHHIDWVKLENRQVQPPFQLAVRSVEDFCDSDGDSPFFSRNKIRNGGNRVLEDFSFLDPSLQE</sequence>
<dbReference type="Gene3D" id="1.10.510.10">
    <property type="entry name" value="Transferase(Phosphotransferase) domain 1"/>
    <property type="match status" value="1"/>
</dbReference>
<dbReference type="Pfam" id="PF00069">
    <property type="entry name" value="Pkinase"/>
    <property type="match status" value="1"/>
</dbReference>
<dbReference type="PROSITE" id="PS00108">
    <property type="entry name" value="PROTEIN_KINASE_ST"/>
    <property type="match status" value="1"/>
</dbReference>
<protein>
    <submittedName>
        <fullName evidence="13">Protein kinase C delta type</fullName>
    </submittedName>
</protein>
<keyword evidence="2" id="KW-0597">Phosphoprotein</keyword>
<keyword evidence="12" id="KW-1185">Reference proteome</keyword>
<gene>
    <name evidence="13" type="primary">LOC108698359</name>
</gene>
<comment type="similarity">
    <text evidence="8">Belongs to the protein kinase superfamily.</text>
</comment>
<evidence type="ECO:0000313" key="12">
    <source>
        <dbReference type="Proteomes" id="UP000186698"/>
    </source>
</evidence>
<organism evidence="12 13">
    <name type="scientific">Xenopus laevis</name>
    <name type="common">African clawed frog</name>
    <dbReference type="NCBI Taxonomy" id="8355"/>
    <lineage>
        <taxon>Eukaryota</taxon>
        <taxon>Metazoa</taxon>
        <taxon>Chordata</taxon>
        <taxon>Craniata</taxon>
        <taxon>Vertebrata</taxon>
        <taxon>Euteleostomi</taxon>
        <taxon>Amphibia</taxon>
        <taxon>Batrachia</taxon>
        <taxon>Anura</taxon>
        <taxon>Pipoidea</taxon>
        <taxon>Pipidae</taxon>
        <taxon>Xenopodinae</taxon>
        <taxon>Xenopus</taxon>
        <taxon>Xenopus</taxon>
    </lineage>
</organism>
<dbReference type="InterPro" id="IPR011009">
    <property type="entry name" value="Kinase-like_dom_sf"/>
</dbReference>
<dbReference type="KEGG" id="xla:108698359"/>
<dbReference type="GeneID" id="108698359"/>
<dbReference type="InterPro" id="IPR008271">
    <property type="entry name" value="Ser/Thr_kinase_AS"/>
</dbReference>
<dbReference type="PROSITE" id="PS50011">
    <property type="entry name" value="PROTEIN_KINASE_DOM"/>
    <property type="match status" value="1"/>
</dbReference>
<dbReference type="GO" id="GO:0005737">
    <property type="term" value="C:cytoplasm"/>
    <property type="evidence" value="ECO:0000318"/>
    <property type="project" value="GO_Central"/>
</dbReference>
<evidence type="ECO:0000256" key="5">
    <source>
        <dbReference type="ARBA" id="ARBA00022777"/>
    </source>
</evidence>
<keyword evidence="6 7" id="KW-0067">ATP-binding</keyword>
<dbReference type="RefSeq" id="XP_041428638.1">
    <property type="nucleotide sequence ID" value="XM_041572704.1"/>
</dbReference>
<evidence type="ECO:0000256" key="6">
    <source>
        <dbReference type="ARBA" id="ARBA00022840"/>
    </source>
</evidence>
<dbReference type="SMART" id="SM00220">
    <property type="entry name" value="S_TKc"/>
    <property type="match status" value="1"/>
</dbReference>
<keyword evidence="1 8" id="KW-0723">Serine/threonine-protein kinase</keyword>
<dbReference type="PROSITE" id="PS51285">
    <property type="entry name" value="AGC_KINASE_CTER"/>
    <property type="match status" value="1"/>
</dbReference>
<feature type="domain" description="Protein kinase" evidence="10">
    <location>
        <begin position="106"/>
        <end position="350"/>
    </location>
</feature>
<keyword evidence="5 13" id="KW-0418">Kinase</keyword>
<evidence type="ECO:0000256" key="2">
    <source>
        <dbReference type="ARBA" id="ARBA00022553"/>
    </source>
</evidence>
<dbReference type="InterPro" id="IPR000719">
    <property type="entry name" value="Prot_kinase_dom"/>
</dbReference>
<evidence type="ECO:0000259" key="11">
    <source>
        <dbReference type="PROSITE" id="PS51285"/>
    </source>
</evidence>
<dbReference type="GO" id="GO:0004674">
    <property type="term" value="F:protein serine/threonine kinase activity"/>
    <property type="evidence" value="ECO:0000318"/>
    <property type="project" value="GO_Central"/>
</dbReference>
<dbReference type="GO" id="GO:0005634">
    <property type="term" value="C:nucleus"/>
    <property type="evidence" value="ECO:0000318"/>
    <property type="project" value="GO_Central"/>
</dbReference>
<proteinExistence type="inferred from homology"/>
<feature type="binding site" evidence="7">
    <location>
        <position position="135"/>
    </location>
    <ligand>
        <name>ATP</name>
        <dbReference type="ChEBI" id="CHEBI:30616"/>
    </ligand>
</feature>
<evidence type="ECO:0000256" key="3">
    <source>
        <dbReference type="ARBA" id="ARBA00022679"/>
    </source>
</evidence>
<dbReference type="PROSITE" id="PS00107">
    <property type="entry name" value="PROTEIN_KINASE_ATP"/>
    <property type="match status" value="1"/>
</dbReference>
<dbReference type="AlphaFoldDB" id="A0A8J1LGF4"/>
<evidence type="ECO:0000256" key="4">
    <source>
        <dbReference type="ARBA" id="ARBA00022741"/>
    </source>
</evidence>
<evidence type="ECO:0000256" key="7">
    <source>
        <dbReference type="PROSITE-ProRule" id="PRU10141"/>
    </source>
</evidence>
<evidence type="ECO:0000256" key="1">
    <source>
        <dbReference type="ARBA" id="ARBA00022527"/>
    </source>
</evidence>
<feature type="region of interest" description="Disordered" evidence="9">
    <location>
        <begin position="1"/>
        <end position="95"/>
    </location>
</feature>
<dbReference type="Gene3D" id="3.30.200.20">
    <property type="entry name" value="Phosphorylase Kinase, domain 1"/>
    <property type="match status" value="1"/>
</dbReference>
<feature type="compositionally biased region" description="Basic and acidic residues" evidence="9">
    <location>
        <begin position="42"/>
        <end position="68"/>
    </location>
</feature>